<reference evidence="1 2" key="1">
    <citation type="submission" date="2019-06" db="EMBL/GenBank/DDBJ databases">
        <title>Sequencing the genomes of 1000 actinobacteria strains.</title>
        <authorList>
            <person name="Klenk H.-P."/>
        </authorList>
    </citation>
    <scope>NUCLEOTIDE SEQUENCE [LARGE SCALE GENOMIC DNA]</scope>
    <source>
        <strain evidence="1 2">DSM 45928</strain>
    </source>
</reference>
<dbReference type="AlphaFoldDB" id="A0A543B1G2"/>
<accession>A0A543B1G2</accession>
<organism evidence="1 2">
    <name type="scientific">Stackebrandtia endophytica</name>
    <dbReference type="NCBI Taxonomy" id="1496996"/>
    <lineage>
        <taxon>Bacteria</taxon>
        <taxon>Bacillati</taxon>
        <taxon>Actinomycetota</taxon>
        <taxon>Actinomycetes</taxon>
        <taxon>Glycomycetales</taxon>
        <taxon>Glycomycetaceae</taxon>
        <taxon>Stackebrandtia</taxon>
    </lineage>
</organism>
<dbReference type="InParanoid" id="A0A543B1G2"/>
<dbReference type="Proteomes" id="UP000317043">
    <property type="component" value="Unassembled WGS sequence"/>
</dbReference>
<dbReference type="InterPro" id="IPR003772">
    <property type="entry name" value="YceD"/>
</dbReference>
<name>A0A543B1G2_9ACTN</name>
<comment type="caution">
    <text evidence="1">The sequence shown here is derived from an EMBL/GenBank/DDBJ whole genome shotgun (WGS) entry which is preliminary data.</text>
</comment>
<proteinExistence type="predicted"/>
<dbReference type="Pfam" id="PF02620">
    <property type="entry name" value="YceD"/>
    <property type="match status" value="1"/>
</dbReference>
<evidence type="ECO:0008006" key="3">
    <source>
        <dbReference type="Google" id="ProtNLM"/>
    </source>
</evidence>
<keyword evidence="2" id="KW-1185">Reference proteome</keyword>
<gene>
    <name evidence="1" type="ORF">FB566_4266</name>
</gene>
<protein>
    <recommendedName>
        <fullName evidence="3">Metal-binding protein</fullName>
    </recommendedName>
</protein>
<dbReference type="PANTHER" id="PTHR34374">
    <property type="entry name" value="LARGE RIBOSOMAL RNA SUBUNIT ACCUMULATION PROTEIN YCED HOMOLOG 1, CHLOROPLASTIC"/>
    <property type="match status" value="1"/>
</dbReference>
<dbReference type="EMBL" id="VFOW01000001">
    <property type="protein sequence ID" value="TQL78675.1"/>
    <property type="molecule type" value="Genomic_DNA"/>
</dbReference>
<dbReference type="PANTHER" id="PTHR34374:SF1">
    <property type="entry name" value="LARGE RIBOSOMAL RNA SUBUNIT ACCUMULATION PROTEIN YCED HOMOLOG 1, CHLOROPLASTIC"/>
    <property type="match status" value="1"/>
</dbReference>
<dbReference type="FunCoup" id="A0A543B1G2">
    <property type="interactions" value="6"/>
</dbReference>
<evidence type="ECO:0000313" key="2">
    <source>
        <dbReference type="Proteomes" id="UP000317043"/>
    </source>
</evidence>
<sequence>MNRPGDVRRVRPAACHGFRRTAATQVDAGCPVQVTSIVGLYGPRHEVMMMQKTPPLNPNAPMVADVRTMSRAPGTVKEWSADIGFADGLGLDMIAIPAGATVTARLTLTAVSEGILVTGTVSAPVVGECGRCLKAIEEPLDVEVNELYAFEGSVTAETTDEDEIMRLQGDLLDLEPVIRDALVFAMPGTPLCRPECPGLCQDCGTSWDDLPADHGHEIMDPRWAQLKKLM</sequence>
<evidence type="ECO:0000313" key="1">
    <source>
        <dbReference type="EMBL" id="TQL78675.1"/>
    </source>
</evidence>